<keyword evidence="2" id="KW-1185">Reference proteome</keyword>
<protein>
    <submittedName>
        <fullName evidence="1">Uncharacterized protein</fullName>
    </submittedName>
</protein>
<gene>
    <name evidence="1" type="ORF">NC653_025426</name>
</gene>
<evidence type="ECO:0000313" key="1">
    <source>
        <dbReference type="EMBL" id="KAJ6982317.1"/>
    </source>
</evidence>
<evidence type="ECO:0000313" key="2">
    <source>
        <dbReference type="Proteomes" id="UP001164929"/>
    </source>
</evidence>
<proteinExistence type="predicted"/>
<dbReference type="EMBL" id="JAQIZT010000010">
    <property type="protein sequence ID" value="KAJ6982317.1"/>
    <property type="molecule type" value="Genomic_DNA"/>
</dbReference>
<name>A0AAD6MBJ4_9ROSI</name>
<accession>A0AAD6MBJ4</accession>
<sequence length="62" mass="6992">MQANQREGIASRIQRLGLFVALEGIWLKHAPQHQNEVGISHPTVDTVFQRLEDGGQNRLQDS</sequence>
<dbReference type="AlphaFoldDB" id="A0AAD6MBJ4"/>
<reference evidence="1" key="1">
    <citation type="journal article" date="2023" name="Mol. Ecol. Resour.">
        <title>Chromosome-level genome assembly of a triploid poplar Populus alba 'Berolinensis'.</title>
        <authorList>
            <person name="Chen S."/>
            <person name="Yu Y."/>
            <person name="Wang X."/>
            <person name="Wang S."/>
            <person name="Zhang T."/>
            <person name="Zhou Y."/>
            <person name="He R."/>
            <person name="Meng N."/>
            <person name="Wang Y."/>
            <person name="Liu W."/>
            <person name="Liu Z."/>
            <person name="Liu J."/>
            <person name="Guo Q."/>
            <person name="Huang H."/>
            <person name="Sederoff R.R."/>
            <person name="Wang G."/>
            <person name="Qu G."/>
            <person name="Chen S."/>
        </authorList>
    </citation>
    <scope>NUCLEOTIDE SEQUENCE</scope>
    <source>
        <strain evidence="1">SC-2020</strain>
    </source>
</reference>
<comment type="caution">
    <text evidence="1">The sequence shown here is derived from an EMBL/GenBank/DDBJ whole genome shotgun (WGS) entry which is preliminary data.</text>
</comment>
<dbReference type="Proteomes" id="UP001164929">
    <property type="component" value="Chromosome 10"/>
</dbReference>
<organism evidence="1 2">
    <name type="scientific">Populus alba x Populus x berolinensis</name>
    <dbReference type="NCBI Taxonomy" id="444605"/>
    <lineage>
        <taxon>Eukaryota</taxon>
        <taxon>Viridiplantae</taxon>
        <taxon>Streptophyta</taxon>
        <taxon>Embryophyta</taxon>
        <taxon>Tracheophyta</taxon>
        <taxon>Spermatophyta</taxon>
        <taxon>Magnoliopsida</taxon>
        <taxon>eudicotyledons</taxon>
        <taxon>Gunneridae</taxon>
        <taxon>Pentapetalae</taxon>
        <taxon>rosids</taxon>
        <taxon>fabids</taxon>
        <taxon>Malpighiales</taxon>
        <taxon>Salicaceae</taxon>
        <taxon>Saliceae</taxon>
        <taxon>Populus</taxon>
    </lineage>
</organism>